<dbReference type="Proteomes" id="UP000076532">
    <property type="component" value="Unassembled WGS sequence"/>
</dbReference>
<evidence type="ECO:0000256" key="3">
    <source>
        <dbReference type="ARBA" id="ARBA00022679"/>
    </source>
</evidence>
<keyword evidence="5" id="KW-0479">Metal-binding</keyword>
<dbReference type="GO" id="GO:0005524">
    <property type="term" value="F:ATP binding"/>
    <property type="evidence" value="ECO:0007669"/>
    <property type="project" value="UniProtKB-KW"/>
</dbReference>
<evidence type="ECO:0000256" key="4">
    <source>
        <dbReference type="ARBA" id="ARBA00022695"/>
    </source>
</evidence>
<evidence type="ECO:0000256" key="7">
    <source>
        <dbReference type="ARBA" id="ARBA00022840"/>
    </source>
</evidence>
<proteinExistence type="inferred from homology"/>
<dbReference type="PANTHER" id="PTHR32057:SF14">
    <property type="entry name" value="PROTEIN ADENYLYLTRANSFERASE SELO, MITOCHONDRIAL"/>
    <property type="match status" value="1"/>
</dbReference>
<comment type="similarity">
    <text evidence="2">Belongs to the SELO family.</text>
</comment>
<dbReference type="GO" id="GO:0070733">
    <property type="term" value="F:AMPylase activity"/>
    <property type="evidence" value="ECO:0007669"/>
    <property type="project" value="TreeGrafter"/>
</dbReference>
<evidence type="ECO:0000256" key="2">
    <source>
        <dbReference type="ARBA" id="ARBA00009747"/>
    </source>
</evidence>
<evidence type="ECO:0000256" key="8">
    <source>
        <dbReference type="ARBA" id="ARBA00022842"/>
    </source>
</evidence>
<keyword evidence="8" id="KW-0460">Magnesium</keyword>
<feature type="region of interest" description="Disordered" evidence="10">
    <location>
        <begin position="156"/>
        <end position="176"/>
    </location>
</feature>
<dbReference type="GO" id="GO:0046872">
    <property type="term" value="F:metal ion binding"/>
    <property type="evidence" value="ECO:0007669"/>
    <property type="project" value="UniProtKB-KW"/>
</dbReference>
<dbReference type="AlphaFoldDB" id="A0A166UBR9"/>
<dbReference type="GO" id="GO:0005739">
    <property type="term" value="C:mitochondrion"/>
    <property type="evidence" value="ECO:0007669"/>
    <property type="project" value="TreeGrafter"/>
</dbReference>
<organism evidence="11 12">
    <name type="scientific">Athelia psychrophila</name>
    <dbReference type="NCBI Taxonomy" id="1759441"/>
    <lineage>
        <taxon>Eukaryota</taxon>
        <taxon>Fungi</taxon>
        <taxon>Dikarya</taxon>
        <taxon>Basidiomycota</taxon>
        <taxon>Agaricomycotina</taxon>
        <taxon>Agaricomycetes</taxon>
        <taxon>Agaricomycetidae</taxon>
        <taxon>Atheliales</taxon>
        <taxon>Atheliaceae</taxon>
        <taxon>Athelia</taxon>
    </lineage>
</organism>
<reference evidence="11 12" key="1">
    <citation type="journal article" date="2016" name="Mol. Biol. Evol.">
        <title>Comparative Genomics of Early-Diverging Mushroom-Forming Fungi Provides Insights into the Origins of Lignocellulose Decay Capabilities.</title>
        <authorList>
            <person name="Nagy L.G."/>
            <person name="Riley R."/>
            <person name="Tritt A."/>
            <person name="Adam C."/>
            <person name="Daum C."/>
            <person name="Floudas D."/>
            <person name="Sun H."/>
            <person name="Yadav J.S."/>
            <person name="Pangilinan J."/>
            <person name="Larsson K.H."/>
            <person name="Matsuura K."/>
            <person name="Barry K."/>
            <person name="Labutti K."/>
            <person name="Kuo R."/>
            <person name="Ohm R.A."/>
            <person name="Bhattacharya S.S."/>
            <person name="Shirouzu T."/>
            <person name="Yoshinaga Y."/>
            <person name="Martin F.M."/>
            <person name="Grigoriev I.V."/>
            <person name="Hibbett D.S."/>
        </authorList>
    </citation>
    <scope>NUCLEOTIDE SEQUENCE [LARGE SCALE GENOMIC DNA]</scope>
    <source>
        <strain evidence="11 12">CBS 109695</strain>
    </source>
</reference>
<keyword evidence="12" id="KW-1185">Reference proteome</keyword>
<evidence type="ECO:0000313" key="11">
    <source>
        <dbReference type="EMBL" id="KZP31534.1"/>
    </source>
</evidence>
<dbReference type="STRING" id="436010.A0A166UBR9"/>
<dbReference type="Pfam" id="PF02696">
    <property type="entry name" value="SelO"/>
    <property type="match status" value="1"/>
</dbReference>
<evidence type="ECO:0000256" key="10">
    <source>
        <dbReference type="SAM" id="MobiDB-lite"/>
    </source>
</evidence>
<accession>A0A166UBR9</accession>
<name>A0A166UBR9_9AGAM</name>
<comment type="cofactor">
    <cofactor evidence="1">
        <name>Mg(2+)</name>
        <dbReference type="ChEBI" id="CHEBI:18420"/>
    </cofactor>
</comment>
<gene>
    <name evidence="11" type="ORF">FIBSPDRAFT_813792</name>
</gene>
<keyword evidence="7" id="KW-0067">ATP-binding</keyword>
<dbReference type="EMBL" id="KV417489">
    <property type="protein sequence ID" value="KZP31534.1"/>
    <property type="molecule type" value="Genomic_DNA"/>
</dbReference>
<keyword evidence="6" id="KW-0547">Nucleotide-binding</keyword>
<sequence length="696" mass="77074">MLRRAMSTKYKISSLPLAPSTQLLTSNLTADPQTPNPSTFRTQILSTKPSIQRRARLLAKQSHFSYVSPLPLPFPFEIEPPEGPELNTPEERSAWVETWLAAREATHAEEGERKGGLVLYRPEKDRRDQNRHLIGLAQAGIRDCLPHLDVGDAFDELGEPTLVPKDSAPPNSGPNEAREELVDVLSGYAVLMSEEFAPWALRYSGHQFGSWAGQLGDGRALSILVTPHPTDPAQTYELQLKGAGRTPFSRSADGLAVLRSSVREYLCSEAMHALGIPTTRSLALLSLPDLPVARERMEGACILTRVAPSFLRIGSFEALNPPQNAFFFGGGQQERDLEALRVLGEWVAKQVLGLDRLEEGWGQRLVLEVARRNALMVGQWQAYGFMHGVMNTDNISILGLTIDYGPYAFMDVYDPFHICNHSDDLGRYAFKYQPENITYACNALLTSLAPLIGAELAAGHAVGAGWADDADDAKIAEWTKGGLAVKEELEQSVKVGWDAEWMRAMRTRLGLKTDERSDDSQVVAPLLRLMKDHKLDYHGVFRQLCFFQPSLRGEALDKFVERVLALTPETLTMDRASAAADLRTWLSGYATRILSENPTVDEAGLEAQRKAANPRFVLRQWVLEEVISALENDEGKGKRVLGKVMQMVERPFEAWGAEGTEGTRDDCAIGEEEAEERRFCGMGAKSMLGFQCSCSS</sequence>
<evidence type="ECO:0000256" key="9">
    <source>
        <dbReference type="ARBA" id="ARBA00031547"/>
    </source>
</evidence>
<dbReference type="InterPro" id="IPR003846">
    <property type="entry name" value="SelO"/>
</dbReference>
<evidence type="ECO:0000256" key="6">
    <source>
        <dbReference type="ARBA" id="ARBA00022741"/>
    </source>
</evidence>
<evidence type="ECO:0000256" key="1">
    <source>
        <dbReference type="ARBA" id="ARBA00001946"/>
    </source>
</evidence>
<protein>
    <recommendedName>
        <fullName evidence="9">Selenoprotein O</fullName>
    </recommendedName>
</protein>
<dbReference type="PANTHER" id="PTHR32057">
    <property type="entry name" value="PROTEIN ADENYLYLTRANSFERASE SELO, MITOCHONDRIAL"/>
    <property type="match status" value="1"/>
</dbReference>
<dbReference type="OrthoDB" id="10254721at2759"/>
<keyword evidence="3" id="KW-0808">Transferase</keyword>
<evidence type="ECO:0000256" key="5">
    <source>
        <dbReference type="ARBA" id="ARBA00022723"/>
    </source>
</evidence>
<keyword evidence="4" id="KW-0548">Nucleotidyltransferase</keyword>
<evidence type="ECO:0000313" key="12">
    <source>
        <dbReference type="Proteomes" id="UP000076532"/>
    </source>
</evidence>